<accession>A0A4P7W0N6</accession>
<gene>
    <name evidence="6" type="ORF">E7747_03365</name>
</gene>
<feature type="coiled-coil region" evidence="3">
    <location>
        <begin position="403"/>
        <end position="437"/>
    </location>
</feature>
<dbReference type="RefSeq" id="WP_123614061.1">
    <property type="nucleotide sequence ID" value="NZ_CAXHQF010000027.1"/>
</dbReference>
<organism evidence="6 7">
    <name type="scientific">Duncaniella dubosii</name>
    <dbReference type="NCBI Taxonomy" id="2518971"/>
    <lineage>
        <taxon>Bacteria</taxon>
        <taxon>Pseudomonadati</taxon>
        <taxon>Bacteroidota</taxon>
        <taxon>Bacteroidia</taxon>
        <taxon>Bacteroidales</taxon>
        <taxon>Muribaculaceae</taxon>
        <taxon>Duncaniella</taxon>
    </lineage>
</organism>
<evidence type="ECO:0000256" key="3">
    <source>
        <dbReference type="SAM" id="Coils"/>
    </source>
</evidence>
<feature type="domain" description="Glycoside hydrolase family 57 N-terminal" evidence="5">
    <location>
        <begin position="6"/>
        <end position="290"/>
    </location>
</feature>
<dbReference type="Pfam" id="PF03065">
    <property type="entry name" value="Glyco_hydro_57"/>
    <property type="match status" value="1"/>
</dbReference>
<dbReference type="InterPro" id="IPR052046">
    <property type="entry name" value="GH57_Enzymes"/>
</dbReference>
<reference evidence="7" key="1">
    <citation type="submission" date="2019-02" db="EMBL/GenBank/DDBJ databases">
        <title>Isolation and identification of novel species under the genus Muribaculum.</title>
        <authorList>
            <person name="Miyake S."/>
            <person name="Ding Y."/>
            <person name="Low A."/>
            <person name="Soh M."/>
            <person name="Seedorf H."/>
        </authorList>
    </citation>
    <scope>NUCLEOTIDE SEQUENCE [LARGE SCALE GENOMIC DNA]</scope>
    <source>
        <strain evidence="7">H5</strain>
    </source>
</reference>
<protein>
    <submittedName>
        <fullName evidence="6">Alpha-amylase</fullName>
    </submittedName>
</protein>
<evidence type="ECO:0000259" key="5">
    <source>
        <dbReference type="Pfam" id="PF03065"/>
    </source>
</evidence>
<name>A0A4P7W0N6_9BACT</name>
<dbReference type="PANTHER" id="PTHR36306:SF1">
    <property type="entry name" value="ALPHA-AMYLASE-RELATED"/>
    <property type="match status" value="1"/>
</dbReference>
<dbReference type="Proteomes" id="UP000297149">
    <property type="component" value="Chromosome"/>
</dbReference>
<dbReference type="GO" id="GO:0003824">
    <property type="term" value="F:catalytic activity"/>
    <property type="evidence" value="ECO:0007669"/>
    <property type="project" value="InterPro"/>
</dbReference>
<keyword evidence="3" id="KW-0175">Coiled coil</keyword>
<dbReference type="CDD" id="cd10795">
    <property type="entry name" value="GH57N_MJA1_like"/>
    <property type="match status" value="1"/>
</dbReference>
<dbReference type="InterPro" id="IPR011330">
    <property type="entry name" value="Glyco_hydro/deAcase_b/a-brl"/>
</dbReference>
<evidence type="ECO:0000256" key="2">
    <source>
        <dbReference type="ARBA" id="ARBA00023277"/>
    </source>
</evidence>
<evidence type="ECO:0000256" key="1">
    <source>
        <dbReference type="ARBA" id="ARBA00006821"/>
    </source>
</evidence>
<dbReference type="InterPro" id="IPR004300">
    <property type="entry name" value="Glyco_hydro_57_N"/>
</dbReference>
<dbReference type="EMBL" id="CP039396">
    <property type="protein sequence ID" value="QCD41434.1"/>
    <property type="molecule type" value="Genomic_DNA"/>
</dbReference>
<dbReference type="AlphaFoldDB" id="A0A4P7W0N6"/>
<dbReference type="SUPFAM" id="SSF88713">
    <property type="entry name" value="Glycoside hydrolase/deacetylase"/>
    <property type="match status" value="1"/>
</dbReference>
<dbReference type="GO" id="GO:0005975">
    <property type="term" value="P:carbohydrate metabolic process"/>
    <property type="evidence" value="ECO:0007669"/>
    <property type="project" value="InterPro"/>
</dbReference>
<evidence type="ECO:0000313" key="6">
    <source>
        <dbReference type="EMBL" id="QCD41434.1"/>
    </source>
</evidence>
<evidence type="ECO:0000256" key="4">
    <source>
        <dbReference type="SAM" id="MobiDB-lite"/>
    </source>
</evidence>
<feature type="region of interest" description="Disordered" evidence="4">
    <location>
        <begin position="437"/>
        <end position="484"/>
    </location>
</feature>
<dbReference type="KEGG" id="ddb:E7747_03365"/>
<dbReference type="Gene3D" id="3.20.110.20">
    <property type="match status" value="1"/>
</dbReference>
<comment type="similarity">
    <text evidence="1">Belongs to the glycosyl hydrolase 57 family.</text>
</comment>
<proteinExistence type="inferred from homology"/>
<keyword evidence="2" id="KW-0119">Carbohydrate metabolism</keyword>
<dbReference type="PANTHER" id="PTHR36306">
    <property type="entry name" value="ALPHA-AMYLASE-RELATED-RELATED"/>
    <property type="match status" value="1"/>
</dbReference>
<keyword evidence="7" id="KW-1185">Reference proteome</keyword>
<sequence>MKAICFYFQIHQPFRLKRYRFFDIGNDHYYYDDFANDDIITRIAQRSYIPAAETLLRMIEAGNGKFRCALSISGTALEQFEQYVPEFIDLLKKLADTGCVEFLAETYAHSLSSLADPEEFANQVKVHDEKIKELFGQTPKVLRNTELIYCDDLAPQILAMGYKGVITEGAKHILGWKSPNYVYCAASAPKLKILLKNDKFSDDISDRFSNTAWDEYPLTADKYIDWIASTPAEEQIINLFMNLEVFGDFQPRETGIFQFLEALPRFAEERGIEFWTPTTVVSKLKPVAELSIMHPISWADEARDTSAWLGNKLQNEAFNKLYSVSERVRLCEDRRLKQDWYYLQASDHFFYMSTKNMHDGSVHSHFSPYDTPFDAFTNYMNVLADFIVRVEEQYPMSIDNEELSSLLTTIRNQEREIEVLNKEAESMRKNIEHFNEEHLLREKAAEKASAPAKRGPKPKAKKADDAPKCKRGRKKANPEEPKAE</sequence>
<feature type="compositionally biased region" description="Basic and acidic residues" evidence="4">
    <location>
        <begin position="437"/>
        <end position="446"/>
    </location>
</feature>
<evidence type="ECO:0000313" key="7">
    <source>
        <dbReference type="Proteomes" id="UP000297149"/>
    </source>
</evidence>